<gene>
    <name evidence="8" type="ORF">JFL43_16235</name>
</gene>
<organism evidence="8 9">
    <name type="scientific">Viridibacillus soli</name>
    <dbReference type="NCBI Taxonomy" id="2798301"/>
    <lineage>
        <taxon>Bacteria</taxon>
        <taxon>Bacillati</taxon>
        <taxon>Bacillota</taxon>
        <taxon>Bacilli</taxon>
        <taxon>Bacillales</taxon>
        <taxon>Caryophanaceae</taxon>
        <taxon>Viridibacillus</taxon>
    </lineage>
</organism>
<proteinExistence type="inferred from homology"/>
<evidence type="ECO:0000313" key="9">
    <source>
        <dbReference type="Proteomes" id="UP000618943"/>
    </source>
</evidence>
<dbReference type="EMBL" id="JAEOAH010000029">
    <property type="protein sequence ID" value="MBK3496379.1"/>
    <property type="molecule type" value="Genomic_DNA"/>
</dbReference>
<evidence type="ECO:0000256" key="5">
    <source>
        <dbReference type="ARBA" id="ARBA00023049"/>
    </source>
</evidence>
<accession>A0ABS1HAT6</accession>
<protein>
    <submittedName>
        <fullName evidence="8">M3 family oligoendopeptidase</fullName>
    </submittedName>
</protein>
<dbReference type="InterPro" id="IPR001567">
    <property type="entry name" value="Pept_M3A_M3B_dom"/>
</dbReference>
<evidence type="ECO:0000259" key="7">
    <source>
        <dbReference type="Pfam" id="PF01432"/>
    </source>
</evidence>
<dbReference type="Pfam" id="PF01432">
    <property type="entry name" value="Peptidase_M3"/>
    <property type="match status" value="1"/>
</dbReference>
<dbReference type="CDD" id="cd09606">
    <property type="entry name" value="M3B_PepF"/>
    <property type="match status" value="1"/>
</dbReference>
<name>A0ABS1HAT6_9BACL</name>
<dbReference type="InterPro" id="IPR011976">
    <property type="entry name" value="Pept_M3B_oligopep-rel"/>
</dbReference>
<dbReference type="RefSeq" id="WP_200749852.1">
    <property type="nucleotide sequence ID" value="NZ_JAEOAH010000029.1"/>
</dbReference>
<keyword evidence="5 6" id="KW-0482">Metalloprotease</keyword>
<keyword evidence="9" id="KW-1185">Reference proteome</keyword>
<evidence type="ECO:0000256" key="2">
    <source>
        <dbReference type="ARBA" id="ARBA00022723"/>
    </source>
</evidence>
<evidence type="ECO:0000256" key="6">
    <source>
        <dbReference type="RuleBase" id="RU003435"/>
    </source>
</evidence>
<keyword evidence="1 6" id="KW-0645">Protease</keyword>
<evidence type="ECO:0000313" key="8">
    <source>
        <dbReference type="EMBL" id="MBK3496379.1"/>
    </source>
</evidence>
<evidence type="ECO:0000256" key="4">
    <source>
        <dbReference type="ARBA" id="ARBA00022833"/>
    </source>
</evidence>
<reference evidence="8 9" key="1">
    <citation type="submission" date="2020-12" db="EMBL/GenBank/DDBJ databases">
        <title>YIM B01967 draft genome.</title>
        <authorList>
            <person name="Yan X."/>
        </authorList>
    </citation>
    <scope>NUCLEOTIDE SEQUENCE [LARGE SCALE GENOMIC DNA]</scope>
    <source>
        <strain evidence="8 9">YIM B01967</strain>
    </source>
</reference>
<sequence length="567" mass="66827">MNFNEIKYQRPDISEFKTIVLDLLEQFESIGCFEKQCEIIDEINSLRNNVLTMLTIAQIRNYTDMTNTKYIEEQKYSDEKWPLYEMVVSKYYNTLLKSKNKSKIENKYGSQLLEIAHININTVNDSVLSDLEKENKLISKYIKVLATSKTEFMGEERNISQLDVFLNSPDRNIREKASEKKYQLMNQNEKDIDSIFCDLVKVRTNIAEKLGYTSFVELGYARLSRVGYGQEEVKKFRDMIKTYIVPISTQLRENQRKRIKVDVLQYFDENLRFIDGNATPKGDEKWIIKRFKNIFKELSSETGEVFDFMEANNLLNLTTKTGKARGAFATYLCNYKSPYIFANLNGTGNDVKVLSHEFGHAFQMYVYNMRNEIPEYILPTKEACEITSIAMEYLVWPGLENLLDEDAEKYKYAHLEDAILTLPYRACIDEFQHFVYNNPKAISSEWKRKWKELEDIYMRDKSYKGNDYLERGNFWQMQSHLFKFPFYYIDYALAQICALQIWALAQTDEKEAWRVYKKLCEKGGSLSFLDLLERTILSPFDENAFNEVIDLLSTWFEKSSINESNYI</sequence>
<dbReference type="Proteomes" id="UP000618943">
    <property type="component" value="Unassembled WGS sequence"/>
</dbReference>
<feature type="domain" description="Peptidase M3A/M3B catalytic" evidence="7">
    <location>
        <begin position="311"/>
        <end position="545"/>
    </location>
</feature>
<evidence type="ECO:0000256" key="3">
    <source>
        <dbReference type="ARBA" id="ARBA00022801"/>
    </source>
</evidence>
<dbReference type="NCBIfam" id="TIGR02289">
    <property type="entry name" value="M3_not_pepF"/>
    <property type="match status" value="1"/>
</dbReference>
<keyword evidence="3 6" id="KW-0378">Hydrolase</keyword>
<keyword evidence="2 6" id="KW-0479">Metal-binding</keyword>
<dbReference type="Gene3D" id="1.10.1370.30">
    <property type="match status" value="1"/>
</dbReference>
<dbReference type="SUPFAM" id="SSF55486">
    <property type="entry name" value="Metalloproteases ('zincins'), catalytic domain"/>
    <property type="match status" value="1"/>
</dbReference>
<evidence type="ECO:0000256" key="1">
    <source>
        <dbReference type="ARBA" id="ARBA00022670"/>
    </source>
</evidence>
<comment type="caution">
    <text evidence="8">The sequence shown here is derived from an EMBL/GenBank/DDBJ whole genome shotgun (WGS) entry which is preliminary data.</text>
</comment>
<keyword evidence="4 6" id="KW-0862">Zinc</keyword>
<comment type="similarity">
    <text evidence="6">Belongs to the peptidase M3 family.</text>
</comment>
<comment type="cofactor">
    <cofactor evidence="6">
        <name>Zn(2+)</name>
        <dbReference type="ChEBI" id="CHEBI:29105"/>
    </cofactor>
    <text evidence="6">Binds 1 zinc ion.</text>
</comment>